<dbReference type="STRING" id="1798704.A3J93_05290"/>
<dbReference type="Proteomes" id="UP000177907">
    <property type="component" value="Unassembled WGS sequence"/>
</dbReference>
<proteinExistence type="predicted"/>
<reference evidence="2 3" key="1">
    <citation type="journal article" date="2016" name="Nat. Commun.">
        <title>Thousands of microbial genomes shed light on interconnected biogeochemical processes in an aquifer system.</title>
        <authorList>
            <person name="Anantharaman K."/>
            <person name="Brown C.T."/>
            <person name="Hug L.A."/>
            <person name="Sharon I."/>
            <person name="Castelle C.J."/>
            <person name="Probst A.J."/>
            <person name="Thomas B.C."/>
            <person name="Singh A."/>
            <person name="Wilkins M.J."/>
            <person name="Karaoz U."/>
            <person name="Brodie E.L."/>
            <person name="Williams K.H."/>
            <person name="Hubbard S.S."/>
            <person name="Banfield J.F."/>
        </authorList>
    </citation>
    <scope>NUCLEOTIDE SEQUENCE [LARGE SCALE GENOMIC DNA]</scope>
</reference>
<name>A0A1F6NV55_9BACT</name>
<feature type="transmembrane region" description="Helical" evidence="1">
    <location>
        <begin position="30"/>
        <end position="50"/>
    </location>
</feature>
<keyword evidence="1" id="KW-0472">Membrane</keyword>
<keyword evidence="1" id="KW-0812">Transmembrane</keyword>
<protein>
    <submittedName>
        <fullName evidence="2">Uncharacterized protein</fullName>
    </submittedName>
</protein>
<dbReference type="AlphaFoldDB" id="A0A1F6NV55"/>
<evidence type="ECO:0000313" key="2">
    <source>
        <dbReference type="EMBL" id="OGH87815.1"/>
    </source>
</evidence>
<sequence>MLYQPTINLLPDHKKTNLKTLVKFIFARDLLEISLLFYTLLAIVFIWSWLTLLTEYNNIAQSSTLVNRENSARSQLVRENNNILRQFNRSATGYVALTPKLNEIIVTLPVDIKLNTVNFGQGQKQLLLYGTARTRQALLKYEKIVRSYPWLKNVSTPISQLFEKENISFEIKAELKSSN</sequence>
<keyword evidence="1" id="KW-1133">Transmembrane helix</keyword>
<comment type="caution">
    <text evidence="2">The sequence shown here is derived from an EMBL/GenBank/DDBJ whole genome shotgun (WGS) entry which is preliminary data.</text>
</comment>
<gene>
    <name evidence="2" type="ORF">A3J93_05290</name>
</gene>
<accession>A0A1F6NV55</accession>
<evidence type="ECO:0000313" key="3">
    <source>
        <dbReference type="Proteomes" id="UP000177907"/>
    </source>
</evidence>
<organism evidence="2 3">
    <name type="scientific">Candidatus Magasanikbacteria bacterium RIFOXYC2_FULL_42_28</name>
    <dbReference type="NCBI Taxonomy" id="1798704"/>
    <lineage>
        <taxon>Bacteria</taxon>
        <taxon>Candidatus Magasanikiibacteriota</taxon>
    </lineage>
</organism>
<dbReference type="EMBL" id="MFQZ01000009">
    <property type="protein sequence ID" value="OGH87815.1"/>
    <property type="molecule type" value="Genomic_DNA"/>
</dbReference>
<evidence type="ECO:0000256" key="1">
    <source>
        <dbReference type="SAM" id="Phobius"/>
    </source>
</evidence>